<keyword evidence="2" id="KW-1185">Reference proteome</keyword>
<feature type="region of interest" description="Disordered" evidence="1">
    <location>
        <begin position="62"/>
        <end position="141"/>
    </location>
</feature>
<feature type="compositionally biased region" description="Low complexity" evidence="1">
    <location>
        <begin position="261"/>
        <end position="280"/>
    </location>
</feature>
<feature type="region of interest" description="Disordered" evidence="1">
    <location>
        <begin position="237"/>
        <end position="410"/>
    </location>
</feature>
<evidence type="ECO:0000313" key="5">
    <source>
        <dbReference type="RefSeq" id="XP_014670664.1"/>
    </source>
</evidence>
<organism evidence="2 3">
    <name type="scientific">Priapulus caudatus</name>
    <name type="common">Priapulid worm</name>
    <dbReference type="NCBI Taxonomy" id="37621"/>
    <lineage>
        <taxon>Eukaryota</taxon>
        <taxon>Metazoa</taxon>
        <taxon>Ecdysozoa</taxon>
        <taxon>Scalidophora</taxon>
        <taxon>Priapulida</taxon>
        <taxon>Priapulimorpha</taxon>
        <taxon>Priapulimorphida</taxon>
        <taxon>Priapulidae</taxon>
        <taxon>Priapulus</taxon>
    </lineage>
</organism>
<feature type="compositionally biased region" description="Low complexity" evidence="1">
    <location>
        <begin position="293"/>
        <end position="307"/>
    </location>
</feature>
<name>A0ABM1EEP1_PRICU</name>
<dbReference type="Proteomes" id="UP000695022">
    <property type="component" value="Unplaced"/>
</dbReference>
<evidence type="ECO:0000313" key="4">
    <source>
        <dbReference type="RefSeq" id="XP_014670663.1"/>
    </source>
</evidence>
<feature type="compositionally biased region" description="Basic and acidic residues" evidence="1">
    <location>
        <begin position="63"/>
        <end position="82"/>
    </location>
</feature>
<proteinExistence type="predicted"/>
<dbReference type="GeneID" id="106811519"/>
<reference evidence="3 4" key="1">
    <citation type="submission" date="2025-05" db="UniProtKB">
        <authorList>
            <consortium name="RefSeq"/>
        </authorList>
    </citation>
    <scope>IDENTIFICATION</scope>
</reference>
<gene>
    <name evidence="3 4 5" type="primary">LOC106811519</name>
</gene>
<accession>A0ABM1EEP1</accession>
<feature type="compositionally biased region" description="Basic and acidic residues" evidence="1">
    <location>
        <begin position="335"/>
        <end position="344"/>
    </location>
</feature>
<protein>
    <submittedName>
        <fullName evidence="3 4">Uncharacterized protein LOC106811519 isoform X1</fullName>
    </submittedName>
</protein>
<evidence type="ECO:0000313" key="3">
    <source>
        <dbReference type="RefSeq" id="XP_014670662.1"/>
    </source>
</evidence>
<feature type="compositionally biased region" description="Low complexity" evidence="1">
    <location>
        <begin position="117"/>
        <end position="141"/>
    </location>
</feature>
<sequence length="550" mass="60250">MMRSNEDHGESVDIDVSEVSAVEQLLGFLADINKQRSEAETVCQHYRTIFKQRRRQYIQRLLDNNKQDPSPKSEDVDLKPDSPDENPLELVESALRKSRETRERLQRRRNVTQPLFTATDPATHPATHPATRPATHPATRPATHASLLSDALRDNDPGQLDAILEETNREGAPPLAASRVAATYTDEGGPIPGEVMPAEIGEKSENKLQFLVAEGAAGSGVISQSRLQDLLASVHLASKPKPKLTGAPPRRDDGSLKALSRPTATQRRPATQPQTTRAAASSRPHRPGNPSGVPANPARVSVAAVRPRPSPRQPSSLSVAGGRERHTVKASWRPAGDEASRRDPASAACAARQRGGRAEPPPPPRDPGTREKQSRRQPQGGGGGDARKEAKCASGSDEQTRKDVSVVQVPDEQAMEELRRVCRKHERLKRSLRREVEEGCTDREAFLSQLESLMQPDKPAQAEHASRGSDCSCPRQIAYRDPSELQQLMDLVCETQMLSLQVALLDSVKELAPMTQHEEGGLEWYRILSGMVEGTTTFPTLIKDKVLELG</sequence>
<dbReference type="RefSeq" id="XP_014670664.1">
    <property type="nucleotide sequence ID" value="XM_014815178.1"/>
</dbReference>
<dbReference type="RefSeq" id="XP_014670662.1">
    <property type="nucleotide sequence ID" value="XM_014815176.1"/>
</dbReference>
<evidence type="ECO:0000313" key="2">
    <source>
        <dbReference type="Proteomes" id="UP000695022"/>
    </source>
</evidence>
<feature type="compositionally biased region" description="Basic and acidic residues" evidence="1">
    <location>
        <begin position="94"/>
        <end position="104"/>
    </location>
</feature>
<dbReference type="RefSeq" id="XP_014670663.1">
    <property type="nucleotide sequence ID" value="XM_014815177.1"/>
</dbReference>
<evidence type="ECO:0000256" key="1">
    <source>
        <dbReference type="SAM" id="MobiDB-lite"/>
    </source>
</evidence>